<sequence>MMLMKLLTPLLLLLSSFSLQVSAAPSCDRKDRCGFRRSTVCRNGVESCAFFLRGGTCGPCPTTPKGPRYLYWVKGDTQDPVGEGNGSIGRINLDNPSETLVLSGLPLITAALAVDSSTGDVFVGMESKVYRFKADLTQGIVIADETAHGLAVDNVNKKLYWTTLGNQIRRSNLDGTEDESISTKNAEFIAIALDLVNERLYAVECQSYEAYVCSINEPSCTPLGLSADCTSCIAVDVPAGKIYTPQPDNFLMRADLDGANAEEFSFGELLTGVAVSPSDKVIYWSERNAIKMKPTDRNAEATNLLTWTDDLAIYSVALSQP</sequence>
<reference evidence="2 3" key="1">
    <citation type="journal article" date="2015" name="Plant Cell">
        <title>Oil accumulation by the oleaginous diatom Fistulifera solaris as revealed by the genome and transcriptome.</title>
        <authorList>
            <person name="Tanaka T."/>
            <person name="Maeda Y."/>
            <person name="Veluchamy A."/>
            <person name="Tanaka M."/>
            <person name="Abida H."/>
            <person name="Marechal E."/>
            <person name="Bowler C."/>
            <person name="Muto M."/>
            <person name="Sunaga Y."/>
            <person name="Tanaka M."/>
            <person name="Yoshino T."/>
            <person name="Taniguchi T."/>
            <person name="Fukuda Y."/>
            <person name="Nemoto M."/>
            <person name="Matsumoto M."/>
            <person name="Wong P.S."/>
            <person name="Aburatani S."/>
            <person name="Fujibuchi W."/>
        </authorList>
    </citation>
    <scope>NUCLEOTIDE SEQUENCE [LARGE SCALE GENOMIC DNA]</scope>
    <source>
        <strain evidence="2 3">JPCC DA0580</strain>
    </source>
</reference>
<protein>
    <submittedName>
        <fullName evidence="2">Uncharacterized protein</fullName>
    </submittedName>
</protein>
<dbReference type="OrthoDB" id="382013at2759"/>
<feature type="chain" id="PRO_5012712605" evidence="1">
    <location>
        <begin position="24"/>
        <end position="321"/>
    </location>
</feature>
<comment type="caution">
    <text evidence="2">The sequence shown here is derived from an EMBL/GenBank/DDBJ whole genome shotgun (WGS) entry which is preliminary data.</text>
</comment>
<feature type="signal peptide" evidence="1">
    <location>
        <begin position="1"/>
        <end position="23"/>
    </location>
</feature>
<dbReference type="InterPro" id="IPR050778">
    <property type="entry name" value="Cueball_EGF_LRP_Nidogen"/>
</dbReference>
<gene>
    <name evidence="2" type="ORF">FisN_UnNu063</name>
</gene>
<keyword evidence="1" id="KW-0732">Signal</keyword>
<accession>A0A1Z5JPZ3</accession>
<evidence type="ECO:0000313" key="2">
    <source>
        <dbReference type="EMBL" id="GAX15912.1"/>
    </source>
</evidence>
<dbReference type="AlphaFoldDB" id="A0A1Z5JPZ3"/>
<proteinExistence type="predicted"/>
<dbReference type="SUPFAM" id="SSF101898">
    <property type="entry name" value="NHL repeat"/>
    <property type="match status" value="1"/>
</dbReference>
<dbReference type="PANTHER" id="PTHR46513">
    <property type="entry name" value="VITELLOGENIN RECEPTOR-LIKE PROTEIN-RELATED-RELATED"/>
    <property type="match status" value="1"/>
</dbReference>
<dbReference type="EMBL" id="BDSP01000099">
    <property type="protein sequence ID" value="GAX15912.1"/>
    <property type="molecule type" value="Genomic_DNA"/>
</dbReference>
<organism evidence="2 3">
    <name type="scientific">Fistulifera solaris</name>
    <name type="common">Oleaginous diatom</name>
    <dbReference type="NCBI Taxonomy" id="1519565"/>
    <lineage>
        <taxon>Eukaryota</taxon>
        <taxon>Sar</taxon>
        <taxon>Stramenopiles</taxon>
        <taxon>Ochrophyta</taxon>
        <taxon>Bacillariophyta</taxon>
        <taxon>Bacillariophyceae</taxon>
        <taxon>Bacillariophycidae</taxon>
        <taxon>Naviculales</taxon>
        <taxon>Naviculaceae</taxon>
        <taxon>Fistulifera</taxon>
    </lineage>
</organism>
<name>A0A1Z5JPZ3_FISSO</name>
<dbReference type="InParanoid" id="A0A1Z5JPZ3"/>
<keyword evidence="3" id="KW-1185">Reference proteome</keyword>
<dbReference type="Gene3D" id="2.120.10.30">
    <property type="entry name" value="TolB, C-terminal domain"/>
    <property type="match status" value="2"/>
</dbReference>
<dbReference type="Proteomes" id="UP000198406">
    <property type="component" value="Unassembled WGS sequence"/>
</dbReference>
<dbReference type="InterPro" id="IPR011042">
    <property type="entry name" value="6-blade_b-propeller_TolB-like"/>
</dbReference>
<evidence type="ECO:0000256" key="1">
    <source>
        <dbReference type="SAM" id="SignalP"/>
    </source>
</evidence>
<evidence type="ECO:0000313" key="3">
    <source>
        <dbReference type="Proteomes" id="UP000198406"/>
    </source>
</evidence>